<dbReference type="STRING" id="300112.A0A4S2JQ04"/>
<protein>
    <submittedName>
        <fullName evidence="1">Zinc finger protein</fullName>
    </submittedName>
</protein>
<keyword evidence="2" id="KW-1185">Reference proteome</keyword>
<organism evidence="1 2">
    <name type="scientific">Temnothorax longispinosus</name>
    <dbReference type="NCBI Taxonomy" id="300112"/>
    <lineage>
        <taxon>Eukaryota</taxon>
        <taxon>Metazoa</taxon>
        <taxon>Ecdysozoa</taxon>
        <taxon>Arthropoda</taxon>
        <taxon>Hexapoda</taxon>
        <taxon>Insecta</taxon>
        <taxon>Pterygota</taxon>
        <taxon>Neoptera</taxon>
        <taxon>Endopterygota</taxon>
        <taxon>Hymenoptera</taxon>
        <taxon>Apocrita</taxon>
        <taxon>Aculeata</taxon>
        <taxon>Formicoidea</taxon>
        <taxon>Formicidae</taxon>
        <taxon>Myrmicinae</taxon>
        <taxon>Temnothorax</taxon>
    </lineage>
</organism>
<evidence type="ECO:0000313" key="1">
    <source>
        <dbReference type="EMBL" id="TGZ38275.1"/>
    </source>
</evidence>
<name>A0A4S2JQ04_9HYME</name>
<gene>
    <name evidence="1" type="ORF">DBV15_00452</name>
</gene>
<reference evidence="1 2" key="1">
    <citation type="journal article" date="2019" name="Philos. Trans. R. Soc. Lond., B, Biol. Sci.">
        <title>Ant behaviour and brain gene expression of defending hosts depend on the ecological success of the intruding social parasite.</title>
        <authorList>
            <person name="Kaur R."/>
            <person name="Stoldt M."/>
            <person name="Jongepier E."/>
            <person name="Feldmeyer B."/>
            <person name="Menzel F."/>
            <person name="Bornberg-Bauer E."/>
            <person name="Foitzik S."/>
        </authorList>
    </citation>
    <scope>NUCLEOTIDE SEQUENCE [LARGE SCALE GENOMIC DNA]</scope>
    <source>
        <tissue evidence="1">Whole body</tissue>
    </source>
</reference>
<evidence type="ECO:0000313" key="2">
    <source>
        <dbReference type="Proteomes" id="UP000310200"/>
    </source>
</evidence>
<dbReference type="AlphaFoldDB" id="A0A4S2JQ04"/>
<comment type="caution">
    <text evidence="1">The sequence shown here is derived from an EMBL/GenBank/DDBJ whole genome shotgun (WGS) entry which is preliminary data.</text>
</comment>
<dbReference type="Proteomes" id="UP000310200">
    <property type="component" value="Unassembled WGS sequence"/>
</dbReference>
<accession>A0A4S2JQ04</accession>
<dbReference type="EMBL" id="QBLH01003436">
    <property type="protein sequence ID" value="TGZ38275.1"/>
    <property type="molecule type" value="Genomic_DNA"/>
</dbReference>
<sequence>MDVEEGEAKMCRLCGQYEKICIDVFGEDGVRRYLGTKIHEKINILMGLRFKKRLEDIVMLEIDI</sequence>
<proteinExistence type="predicted"/>